<dbReference type="Pfam" id="PF12833">
    <property type="entry name" value="HTH_18"/>
    <property type="match status" value="1"/>
</dbReference>
<gene>
    <name evidence="7" type="ORF">F3F73_10935</name>
</gene>
<evidence type="ECO:0000313" key="7">
    <source>
        <dbReference type="EMBL" id="KAA3765531.1"/>
    </source>
</evidence>
<dbReference type="Gene3D" id="1.10.10.60">
    <property type="entry name" value="Homeodomain-like"/>
    <property type="match status" value="1"/>
</dbReference>
<dbReference type="Proteomes" id="UP000422221">
    <property type="component" value="Unassembled WGS sequence"/>
</dbReference>
<keyword evidence="5" id="KW-0732">Signal</keyword>
<evidence type="ECO:0000256" key="4">
    <source>
        <dbReference type="SAM" id="Phobius"/>
    </source>
</evidence>
<evidence type="ECO:0000256" key="2">
    <source>
        <dbReference type="ARBA" id="ARBA00023125"/>
    </source>
</evidence>
<dbReference type="InterPro" id="IPR018062">
    <property type="entry name" value="HTH_AraC-typ_CS"/>
</dbReference>
<keyword evidence="2" id="KW-0238">DNA-binding</keyword>
<accession>A0A7J4XJ24</accession>
<feature type="signal peptide" evidence="5">
    <location>
        <begin position="1"/>
        <end position="23"/>
    </location>
</feature>
<dbReference type="Gene3D" id="1.25.40.10">
    <property type="entry name" value="Tetratricopeptide repeat domain"/>
    <property type="match status" value="1"/>
</dbReference>
<dbReference type="GO" id="GO:0043565">
    <property type="term" value="F:sequence-specific DNA binding"/>
    <property type="evidence" value="ECO:0007669"/>
    <property type="project" value="InterPro"/>
</dbReference>
<proteinExistence type="predicted"/>
<comment type="caution">
    <text evidence="7">The sequence shown here is derived from an EMBL/GenBank/DDBJ whole genome shotgun (WGS) entry which is preliminary data.</text>
</comment>
<reference evidence="7 8" key="1">
    <citation type="journal article" date="2019" name="Nat. Med.">
        <title>A library of human gut bacterial isolates paired with longitudinal multiomics data enables mechanistic microbiome research.</title>
        <authorList>
            <person name="Poyet M."/>
            <person name="Groussin M."/>
            <person name="Gibbons S.M."/>
            <person name="Avila-Pacheco J."/>
            <person name="Jiang X."/>
            <person name="Kearney S.M."/>
            <person name="Perrotta A.R."/>
            <person name="Berdy B."/>
            <person name="Zhao S."/>
            <person name="Lieberman T.D."/>
            <person name="Swanson P.K."/>
            <person name="Smith M."/>
            <person name="Roesemann S."/>
            <person name="Alexander J.E."/>
            <person name="Rich S.A."/>
            <person name="Livny J."/>
            <person name="Vlamakis H."/>
            <person name="Clish C."/>
            <person name="Bullock K."/>
            <person name="Deik A."/>
            <person name="Scott J."/>
            <person name="Pierce K.A."/>
            <person name="Xavier R.J."/>
            <person name="Alm E.J."/>
        </authorList>
    </citation>
    <scope>NUCLEOTIDE SEQUENCE [LARGE SCALE GENOMIC DNA]</scope>
    <source>
        <strain evidence="7 8">BIOML-A10</strain>
    </source>
</reference>
<dbReference type="AlphaFoldDB" id="A0A7J4XJ24"/>
<dbReference type="SUPFAM" id="SSF46689">
    <property type="entry name" value="Homeodomain-like"/>
    <property type="match status" value="1"/>
</dbReference>
<feature type="transmembrane region" description="Helical" evidence="4">
    <location>
        <begin position="384"/>
        <end position="404"/>
    </location>
</feature>
<dbReference type="PROSITE" id="PS00041">
    <property type="entry name" value="HTH_ARAC_FAMILY_1"/>
    <property type="match status" value="1"/>
</dbReference>
<evidence type="ECO:0000256" key="1">
    <source>
        <dbReference type="ARBA" id="ARBA00023015"/>
    </source>
</evidence>
<protein>
    <submittedName>
        <fullName evidence="7">AraC family transcriptional regulator</fullName>
    </submittedName>
</protein>
<keyword evidence="4" id="KW-0472">Membrane</keyword>
<evidence type="ECO:0000256" key="5">
    <source>
        <dbReference type="SAM" id="SignalP"/>
    </source>
</evidence>
<dbReference type="GO" id="GO:0003700">
    <property type="term" value="F:DNA-binding transcription factor activity"/>
    <property type="evidence" value="ECO:0007669"/>
    <property type="project" value="InterPro"/>
</dbReference>
<feature type="chain" id="PRO_5029571076" evidence="5">
    <location>
        <begin position="24"/>
        <end position="590"/>
    </location>
</feature>
<dbReference type="PANTHER" id="PTHR43280:SF34">
    <property type="entry name" value="ARAC-FAMILY TRANSCRIPTIONAL REGULATOR"/>
    <property type="match status" value="1"/>
</dbReference>
<evidence type="ECO:0000259" key="6">
    <source>
        <dbReference type="PROSITE" id="PS01124"/>
    </source>
</evidence>
<dbReference type="PROSITE" id="PS01124">
    <property type="entry name" value="HTH_ARAC_FAMILY_2"/>
    <property type="match status" value="1"/>
</dbReference>
<keyword evidence="3" id="KW-0804">Transcription</keyword>
<dbReference type="InterPro" id="IPR018060">
    <property type="entry name" value="HTH_AraC"/>
</dbReference>
<evidence type="ECO:0000313" key="8">
    <source>
        <dbReference type="Proteomes" id="UP000422221"/>
    </source>
</evidence>
<dbReference type="EMBL" id="VWMK01000009">
    <property type="protein sequence ID" value="KAA3765531.1"/>
    <property type="molecule type" value="Genomic_DNA"/>
</dbReference>
<dbReference type="PANTHER" id="PTHR43280">
    <property type="entry name" value="ARAC-FAMILY TRANSCRIPTIONAL REGULATOR"/>
    <property type="match status" value="1"/>
</dbReference>
<dbReference type="InterPro" id="IPR011990">
    <property type="entry name" value="TPR-like_helical_dom_sf"/>
</dbReference>
<keyword evidence="4" id="KW-1133">Transmembrane helix</keyword>
<dbReference type="SMART" id="SM00342">
    <property type="entry name" value="HTH_ARAC"/>
    <property type="match status" value="1"/>
</dbReference>
<keyword evidence="4" id="KW-0812">Transmembrane</keyword>
<name>A0A7J4XJ24_9BACE</name>
<evidence type="ECO:0000256" key="3">
    <source>
        <dbReference type="ARBA" id="ARBA00023163"/>
    </source>
</evidence>
<dbReference type="RefSeq" id="WP_021937050.1">
    <property type="nucleotide sequence ID" value="NZ_CP083674.1"/>
</dbReference>
<dbReference type="InterPro" id="IPR009057">
    <property type="entry name" value="Homeodomain-like_sf"/>
</dbReference>
<feature type="domain" description="HTH araC/xylS-type" evidence="6">
    <location>
        <begin position="486"/>
        <end position="585"/>
    </location>
</feature>
<keyword evidence="1" id="KW-0805">Transcription regulation</keyword>
<sequence length="590" mass="68867">MKYISILSYAFAFLFLYSQLSMAKDVASDDSLYTREYISQIYIAEPERALKLLDEAENRGTMLPYLISDLRSMAYRNMYMNKLAFDYARKSYVLDSVSQNNPEHLLQMTIALAELSNLLSEYKESMRYAMQGIEFAQRQNDIKAESKLLFCIGENERMLSLKERSYEHFDTAIRLLQNIKDREGAAMLSYFYGIKMGYLLDDSRYDEALAIGLQREKLIHAIDSLYQTPEGYIDRQYAYVYSKLAYICHFKKLYMEAEKYFNRYLSTKAALTPDGQYDATPYLLLNKQYARVIDICENFRAVLQHQDTINLQYLSVLQKQVKAYLGLHDFKKVAELRESILTIVDSMNTREKQNAALELSTVHKMNEKEEFIKEQAFQLKVRNISIFFFTCITVLILFILWRMWRHTCIIKYKNQTLVKLINERIAGIDEKEKVTGDGNRNVDIKEDKVSCIVSSVQSTGDVQNVSDNTEVNEEEQENRILFNKLNTVIMQEKLYLSSELAREDLVPLVRMNNARFAKMIKENTGTNLSGYINDLRITHAIRLLKEYPNYTLKAIAEESGFNSMPTFHILFKKKTGMTPFEFKKAQNELE</sequence>
<organism evidence="7 8">
    <name type="scientific">Bacteroides salyersiae</name>
    <dbReference type="NCBI Taxonomy" id="291644"/>
    <lineage>
        <taxon>Bacteria</taxon>
        <taxon>Pseudomonadati</taxon>
        <taxon>Bacteroidota</taxon>
        <taxon>Bacteroidia</taxon>
        <taxon>Bacteroidales</taxon>
        <taxon>Bacteroidaceae</taxon>
        <taxon>Bacteroides</taxon>
    </lineage>
</organism>